<evidence type="ECO:0000256" key="3">
    <source>
        <dbReference type="ARBA" id="ARBA00022679"/>
    </source>
</evidence>
<evidence type="ECO:0000313" key="11">
    <source>
        <dbReference type="Proteomes" id="UP001381693"/>
    </source>
</evidence>
<evidence type="ECO:0000256" key="6">
    <source>
        <dbReference type="ARBA" id="ARBA00023034"/>
    </source>
</evidence>
<evidence type="ECO:0000256" key="9">
    <source>
        <dbReference type="RuleBase" id="RU364020"/>
    </source>
</evidence>
<name>A0AAN8ZVS2_HALRR</name>
<keyword evidence="9" id="KW-0735">Signal-anchor</keyword>
<dbReference type="InterPro" id="IPR018011">
    <property type="entry name" value="Carb_sulfotrans_8-10"/>
</dbReference>
<evidence type="ECO:0000256" key="2">
    <source>
        <dbReference type="ARBA" id="ARBA00006339"/>
    </source>
</evidence>
<keyword evidence="4" id="KW-0812">Transmembrane</keyword>
<evidence type="ECO:0000256" key="5">
    <source>
        <dbReference type="ARBA" id="ARBA00022989"/>
    </source>
</evidence>
<dbReference type="InterPro" id="IPR005331">
    <property type="entry name" value="Sulfotransferase"/>
</dbReference>
<keyword evidence="11" id="KW-1185">Reference proteome</keyword>
<keyword evidence="7" id="KW-0472">Membrane</keyword>
<proteinExistence type="inferred from homology"/>
<dbReference type="GO" id="GO:0000139">
    <property type="term" value="C:Golgi membrane"/>
    <property type="evidence" value="ECO:0007669"/>
    <property type="project" value="UniProtKB-SubCell"/>
</dbReference>
<dbReference type="Pfam" id="PF03567">
    <property type="entry name" value="Sulfotransfer_2"/>
    <property type="match status" value="1"/>
</dbReference>
<dbReference type="GO" id="GO:0008146">
    <property type="term" value="F:sulfotransferase activity"/>
    <property type="evidence" value="ECO:0007669"/>
    <property type="project" value="InterPro"/>
</dbReference>
<comment type="subcellular location">
    <subcellularLocation>
        <location evidence="1 9">Golgi apparatus membrane</location>
        <topology evidence="1 9">Single-pass type II membrane protein</topology>
    </subcellularLocation>
</comment>
<evidence type="ECO:0000256" key="1">
    <source>
        <dbReference type="ARBA" id="ARBA00004323"/>
    </source>
</evidence>
<dbReference type="EMBL" id="JAXCGZ010023146">
    <property type="protein sequence ID" value="KAK7016425.1"/>
    <property type="molecule type" value="Genomic_DNA"/>
</dbReference>
<keyword evidence="5" id="KW-1133">Transmembrane helix</keyword>
<protein>
    <recommendedName>
        <fullName evidence="9">Carbohydrate sulfotransferase</fullName>
        <ecNumber evidence="9">2.8.2.-</ecNumber>
    </recommendedName>
</protein>
<keyword evidence="9" id="KW-0119">Carbohydrate metabolism</keyword>
<dbReference type="AlphaFoldDB" id="A0AAN8ZVS2"/>
<evidence type="ECO:0000313" key="10">
    <source>
        <dbReference type="EMBL" id="KAK7016425.1"/>
    </source>
</evidence>
<keyword evidence="6 9" id="KW-0333">Golgi apparatus</keyword>
<evidence type="ECO:0000256" key="7">
    <source>
        <dbReference type="ARBA" id="ARBA00023136"/>
    </source>
</evidence>
<dbReference type="Proteomes" id="UP001381693">
    <property type="component" value="Unassembled WGS sequence"/>
</dbReference>
<dbReference type="PANTHER" id="PTHR12137:SF54">
    <property type="entry name" value="CARBOHYDRATE SULFOTRANSFERASE"/>
    <property type="match status" value="1"/>
</dbReference>
<dbReference type="EC" id="2.8.2.-" evidence="9"/>
<sequence length="122" mass="14556">MLTFTVVRHPLDRVLSTYRDKLELAKNPYFYTQYGQKIISNYRKLPPNMTQKQLRMYMQAASRLVASKRYTPIVGNPFTNPFGPTFSEFISYIIKAAPDNEHWRTYYMNCNPCKIHYDFILR</sequence>
<accession>A0AAN8ZVS2</accession>
<evidence type="ECO:0000256" key="4">
    <source>
        <dbReference type="ARBA" id="ARBA00022692"/>
    </source>
</evidence>
<organism evidence="10 11">
    <name type="scientific">Halocaridina rubra</name>
    <name type="common">Hawaiian red shrimp</name>
    <dbReference type="NCBI Taxonomy" id="373956"/>
    <lineage>
        <taxon>Eukaryota</taxon>
        <taxon>Metazoa</taxon>
        <taxon>Ecdysozoa</taxon>
        <taxon>Arthropoda</taxon>
        <taxon>Crustacea</taxon>
        <taxon>Multicrustacea</taxon>
        <taxon>Malacostraca</taxon>
        <taxon>Eumalacostraca</taxon>
        <taxon>Eucarida</taxon>
        <taxon>Decapoda</taxon>
        <taxon>Pleocyemata</taxon>
        <taxon>Caridea</taxon>
        <taxon>Atyoidea</taxon>
        <taxon>Atyidae</taxon>
        <taxon>Halocaridina</taxon>
    </lineage>
</organism>
<reference evidence="10 11" key="1">
    <citation type="submission" date="2023-11" db="EMBL/GenBank/DDBJ databases">
        <title>Halocaridina rubra genome assembly.</title>
        <authorList>
            <person name="Smith C."/>
        </authorList>
    </citation>
    <scope>NUCLEOTIDE SEQUENCE [LARGE SCALE GENOMIC DNA]</scope>
    <source>
        <strain evidence="10">EP-1</strain>
        <tissue evidence="10">Whole</tissue>
    </source>
</reference>
<keyword evidence="8 9" id="KW-0325">Glycoprotein</keyword>
<evidence type="ECO:0000256" key="8">
    <source>
        <dbReference type="ARBA" id="ARBA00023180"/>
    </source>
</evidence>
<dbReference type="PANTHER" id="PTHR12137">
    <property type="entry name" value="CARBOHYDRATE SULFOTRANSFERASE"/>
    <property type="match status" value="1"/>
</dbReference>
<dbReference type="GO" id="GO:0016051">
    <property type="term" value="P:carbohydrate biosynthetic process"/>
    <property type="evidence" value="ECO:0007669"/>
    <property type="project" value="InterPro"/>
</dbReference>
<comment type="caution">
    <text evidence="10">The sequence shown here is derived from an EMBL/GenBank/DDBJ whole genome shotgun (WGS) entry which is preliminary data.</text>
</comment>
<keyword evidence="3 9" id="KW-0808">Transferase</keyword>
<comment type="similarity">
    <text evidence="2 9">Belongs to the sulfotransferase 2 family.</text>
</comment>
<gene>
    <name evidence="10" type="ORF">SK128_026248</name>
</gene>